<dbReference type="AlphaFoldDB" id="W9JSS9"/>
<name>W9JSS9_FUSOX</name>
<accession>W9JSS9</accession>
<sequence length="157" mass="17562">MIRNMSFYQTCSSASTNNQSRILNPESRHALIQYKVENAYPFSSRWPIRSFWSRLGISPHGILSSLLFALRHPFSVGLTASLLCCLPYGILSPSLPYGTLFQLLELLSSTTADDALLRRHQSDGWRLHVALWVSSCCYLNNTVKPRSVSGTQVSGQP</sequence>
<dbReference type="EMBL" id="JH717906">
    <property type="protein sequence ID" value="EWZ32333.1"/>
    <property type="molecule type" value="Genomic_DNA"/>
</dbReference>
<organism evidence="1">
    <name type="scientific">Fusarium oxysporum Fo47</name>
    <dbReference type="NCBI Taxonomy" id="660027"/>
    <lineage>
        <taxon>Eukaryota</taxon>
        <taxon>Fungi</taxon>
        <taxon>Dikarya</taxon>
        <taxon>Ascomycota</taxon>
        <taxon>Pezizomycotina</taxon>
        <taxon>Sordariomycetes</taxon>
        <taxon>Hypocreomycetidae</taxon>
        <taxon>Hypocreales</taxon>
        <taxon>Nectriaceae</taxon>
        <taxon>Fusarium</taxon>
        <taxon>Fusarium oxysporum species complex</taxon>
    </lineage>
</organism>
<gene>
    <name evidence="1" type="ORF">FOZG_13901</name>
</gene>
<dbReference type="VEuPathDB" id="FungiDB:FOZG_13901"/>
<evidence type="ECO:0000313" key="1">
    <source>
        <dbReference type="EMBL" id="EWZ32333.1"/>
    </source>
</evidence>
<reference evidence="1" key="1">
    <citation type="submission" date="2011-06" db="EMBL/GenBank/DDBJ databases">
        <title>The Genome Sequence of Fusarium oxysporum Fo47.</title>
        <authorList>
            <consortium name="The Broad Institute Genome Sequencing Platform"/>
            <person name="Ma L.-J."/>
            <person name="Gale L.R."/>
            <person name="Schwartz D.C."/>
            <person name="Zhou S."/>
            <person name="Corby-Kistler H."/>
            <person name="Young S.K."/>
            <person name="Zeng Q."/>
            <person name="Gargeya S."/>
            <person name="Fitzgerald M."/>
            <person name="Haas B."/>
            <person name="Abouelleil A."/>
            <person name="Alvarado L."/>
            <person name="Arachchi H.M."/>
            <person name="Berlin A."/>
            <person name="Brown A."/>
            <person name="Chapman S.B."/>
            <person name="Chen Z."/>
            <person name="Dunbar C."/>
            <person name="Freedman E."/>
            <person name="Gearin G."/>
            <person name="Gellesch M."/>
            <person name="Goldberg J."/>
            <person name="Griggs A."/>
            <person name="Gujja S."/>
            <person name="Heiman D."/>
            <person name="Howarth C."/>
            <person name="Larson L."/>
            <person name="Lui A."/>
            <person name="MacDonald P.J.P."/>
            <person name="Mehta T."/>
            <person name="Montmayeur A."/>
            <person name="Murphy C."/>
            <person name="Neiman D."/>
            <person name="Pearson M."/>
            <person name="Priest M."/>
            <person name="Roberts A."/>
            <person name="Saif S."/>
            <person name="Shea T."/>
            <person name="Shenoy N."/>
            <person name="Sisk P."/>
            <person name="Stolte C."/>
            <person name="Sykes S."/>
            <person name="Wortman J."/>
            <person name="Nusbaum C."/>
            <person name="Birren B."/>
        </authorList>
    </citation>
    <scope>NUCLEOTIDE SEQUENCE [LARGE SCALE GENOMIC DNA]</scope>
    <source>
        <strain evidence="1">Fo47</strain>
    </source>
</reference>
<proteinExistence type="predicted"/>
<reference evidence="1" key="2">
    <citation type="submission" date="2012-06" db="EMBL/GenBank/DDBJ databases">
        <title>Annotation of the Genome Sequence of Fusarium oxysporum Fo47.</title>
        <authorList>
            <consortium name="The Broad Institute Genomics Platform"/>
            <person name="Ma L.-J."/>
            <person name="Corby-Kistler H."/>
            <person name="Broz K."/>
            <person name="Gale L.R."/>
            <person name="Jonkers W."/>
            <person name="O'Donnell K."/>
            <person name="Ploetz R."/>
            <person name="Steinberg C."/>
            <person name="Schwartz D.C."/>
            <person name="VanEtten H."/>
            <person name="Zhou S."/>
            <person name="Young S.K."/>
            <person name="Zeng Q."/>
            <person name="Gargeya S."/>
            <person name="Fitzgerald M."/>
            <person name="Abouelleil A."/>
            <person name="Alvarado L."/>
            <person name="Chapman S.B."/>
            <person name="Gainer-Dewar J."/>
            <person name="Goldberg J."/>
            <person name="Griggs A."/>
            <person name="Gujja S."/>
            <person name="Hansen M."/>
            <person name="Howarth C."/>
            <person name="Imamovic A."/>
            <person name="Ireland A."/>
            <person name="Larimer J."/>
            <person name="McCowan C."/>
            <person name="Murphy C."/>
            <person name="Pearson M."/>
            <person name="Poon T.W."/>
            <person name="Priest M."/>
            <person name="Roberts A."/>
            <person name="Saif S."/>
            <person name="Shea T."/>
            <person name="Sykes S."/>
            <person name="Wortman J."/>
            <person name="Nusbaum C."/>
            <person name="Birren B."/>
        </authorList>
    </citation>
    <scope>NUCLEOTIDE SEQUENCE</scope>
    <source>
        <strain evidence="1">Fo47</strain>
    </source>
</reference>
<dbReference type="Proteomes" id="UP000030766">
    <property type="component" value="Unassembled WGS sequence"/>
</dbReference>
<dbReference type="HOGENOM" id="CLU_1677977_0_0_1"/>
<protein>
    <submittedName>
        <fullName evidence="1">Uncharacterized protein</fullName>
    </submittedName>
</protein>